<dbReference type="Gene3D" id="3.30.160.60">
    <property type="entry name" value="Classic Zinc Finger"/>
    <property type="match status" value="2"/>
</dbReference>
<keyword evidence="8" id="KW-0539">Nucleus</keyword>
<dbReference type="InterPro" id="IPR013087">
    <property type="entry name" value="Znf_C2H2_type"/>
</dbReference>
<evidence type="ECO:0000256" key="10">
    <source>
        <dbReference type="SAM" id="MobiDB-lite"/>
    </source>
</evidence>
<organism evidence="12 13">
    <name type="scientific">Stichopus japonicus</name>
    <name type="common">Sea cucumber</name>
    <dbReference type="NCBI Taxonomy" id="307972"/>
    <lineage>
        <taxon>Eukaryota</taxon>
        <taxon>Metazoa</taxon>
        <taxon>Echinodermata</taxon>
        <taxon>Eleutherozoa</taxon>
        <taxon>Echinozoa</taxon>
        <taxon>Holothuroidea</taxon>
        <taxon>Aspidochirotacea</taxon>
        <taxon>Aspidochirotida</taxon>
        <taxon>Stichopodidae</taxon>
        <taxon>Apostichopus</taxon>
    </lineage>
</organism>
<dbReference type="GO" id="GO:0000977">
    <property type="term" value="F:RNA polymerase II transcription regulatory region sequence-specific DNA binding"/>
    <property type="evidence" value="ECO:0007669"/>
    <property type="project" value="TreeGrafter"/>
</dbReference>
<keyword evidence="4 9" id="KW-0863">Zinc-finger</keyword>
<evidence type="ECO:0000256" key="7">
    <source>
        <dbReference type="ARBA" id="ARBA00023163"/>
    </source>
</evidence>
<accession>A0A2G8K1H0</accession>
<dbReference type="Pfam" id="PF00096">
    <property type="entry name" value="zf-C2H2"/>
    <property type="match status" value="2"/>
</dbReference>
<sequence>MIICTISDPKRNKNAAVASASSNSHRLSPLQPTPIHLAPLPCGSPRQKLLETGYPIIPISPSAWAQSLGWAQLVQSFNSPFLSPPQFATGRVNGKLVEKAPKFDYANIAMSATRPCSSDKTTKLTGLTFPSQPPERKKGRGPSRTKKEFICRFCGRHFTKSYNLLIHERTHTDERPYSCDICHKAFRRQDHLRDHK</sequence>
<dbReference type="PROSITE" id="PS00028">
    <property type="entry name" value="ZINC_FINGER_C2H2_1"/>
    <property type="match status" value="1"/>
</dbReference>
<dbReference type="InterPro" id="IPR050717">
    <property type="entry name" value="C2H2-ZF_Transcription_Reg"/>
</dbReference>
<feature type="domain" description="C2H2-type" evidence="11">
    <location>
        <begin position="177"/>
        <end position="196"/>
    </location>
</feature>
<dbReference type="PROSITE" id="PS50157">
    <property type="entry name" value="ZINC_FINGER_C2H2_2"/>
    <property type="match status" value="2"/>
</dbReference>
<dbReference type="AlphaFoldDB" id="A0A2G8K1H0"/>
<proteinExistence type="predicted"/>
<feature type="compositionally biased region" description="Polar residues" evidence="10">
    <location>
        <begin position="117"/>
        <end position="130"/>
    </location>
</feature>
<evidence type="ECO:0000313" key="13">
    <source>
        <dbReference type="Proteomes" id="UP000230750"/>
    </source>
</evidence>
<protein>
    <recommendedName>
        <fullName evidence="11">C2H2-type domain-containing protein</fullName>
    </recommendedName>
</protein>
<comment type="subcellular location">
    <subcellularLocation>
        <location evidence="1">Nucleus</location>
    </subcellularLocation>
</comment>
<keyword evidence="3" id="KW-0677">Repeat</keyword>
<dbReference type="SMART" id="SM00355">
    <property type="entry name" value="ZnF_C2H2"/>
    <property type="match status" value="2"/>
</dbReference>
<dbReference type="OrthoDB" id="9451254at2759"/>
<dbReference type="GO" id="GO:0005634">
    <property type="term" value="C:nucleus"/>
    <property type="evidence" value="ECO:0007669"/>
    <property type="project" value="UniProtKB-SubCell"/>
</dbReference>
<reference evidence="12 13" key="1">
    <citation type="journal article" date="2017" name="PLoS Biol.">
        <title>The sea cucumber genome provides insights into morphological evolution and visceral regeneration.</title>
        <authorList>
            <person name="Zhang X."/>
            <person name="Sun L."/>
            <person name="Yuan J."/>
            <person name="Sun Y."/>
            <person name="Gao Y."/>
            <person name="Zhang L."/>
            <person name="Li S."/>
            <person name="Dai H."/>
            <person name="Hamel J.F."/>
            <person name="Liu C."/>
            <person name="Yu Y."/>
            <person name="Liu S."/>
            <person name="Lin W."/>
            <person name="Guo K."/>
            <person name="Jin S."/>
            <person name="Xu P."/>
            <person name="Storey K.B."/>
            <person name="Huan P."/>
            <person name="Zhang T."/>
            <person name="Zhou Y."/>
            <person name="Zhang J."/>
            <person name="Lin C."/>
            <person name="Li X."/>
            <person name="Xing L."/>
            <person name="Huo D."/>
            <person name="Sun M."/>
            <person name="Wang L."/>
            <person name="Mercier A."/>
            <person name="Li F."/>
            <person name="Yang H."/>
            <person name="Xiang J."/>
        </authorList>
    </citation>
    <scope>NUCLEOTIDE SEQUENCE [LARGE SCALE GENOMIC DNA]</scope>
    <source>
        <strain evidence="12">Shaxun</strain>
        <tissue evidence="12">Muscle</tissue>
    </source>
</reference>
<dbReference type="PANTHER" id="PTHR14196">
    <property type="entry name" value="ODD-SKIPPED - RELATED"/>
    <property type="match status" value="1"/>
</dbReference>
<dbReference type="GO" id="GO:0008270">
    <property type="term" value="F:zinc ion binding"/>
    <property type="evidence" value="ECO:0007669"/>
    <property type="project" value="UniProtKB-KW"/>
</dbReference>
<dbReference type="FunFam" id="3.30.160.60:FF:000311">
    <property type="entry name" value="protein odd-skipped-related 2 isoform X1"/>
    <property type="match status" value="1"/>
</dbReference>
<dbReference type="EMBL" id="MRZV01000984">
    <property type="protein sequence ID" value="PIK41846.1"/>
    <property type="molecule type" value="Genomic_DNA"/>
</dbReference>
<dbReference type="PANTHER" id="PTHR14196:SF0">
    <property type="entry name" value="PROTEIN BOWEL"/>
    <property type="match status" value="1"/>
</dbReference>
<evidence type="ECO:0000256" key="4">
    <source>
        <dbReference type="ARBA" id="ARBA00022771"/>
    </source>
</evidence>
<evidence type="ECO:0000256" key="1">
    <source>
        <dbReference type="ARBA" id="ARBA00004123"/>
    </source>
</evidence>
<dbReference type="InterPro" id="IPR036236">
    <property type="entry name" value="Znf_C2H2_sf"/>
</dbReference>
<keyword evidence="13" id="KW-1185">Reference proteome</keyword>
<feature type="domain" description="C2H2-type" evidence="11">
    <location>
        <begin position="149"/>
        <end position="176"/>
    </location>
</feature>
<evidence type="ECO:0000259" key="11">
    <source>
        <dbReference type="PROSITE" id="PS50157"/>
    </source>
</evidence>
<dbReference type="GO" id="GO:0000981">
    <property type="term" value="F:DNA-binding transcription factor activity, RNA polymerase II-specific"/>
    <property type="evidence" value="ECO:0007669"/>
    <property type="project" value="TreeGrafter"/>
</dbReference>
<keyword evidence="6" id="KW-0805">Transcription regulation</keyword>
<dbReference type="STRING" id="307972.A0A2G8K1H0"/>
<evidence type="ECO:0000256" key="2">
    <source>
        <dbReference type="ARBA" id="ARBA00022723"/>
    </source>
</evidence>
<comment type="caution">
    <text evidence="12">The sequence shown here is derived from an EMBL/GenBank/DDBJ whole genome shotgun (WGS) entry which is preliminary data.</text>
</comment>
<evidence type="ECO:0000256" key="9">
    <source>
        <dbReference type="PROSITE-ProRule" id="PRU00042"/>
    </source>
</evidence>
<dbReference type="Proteomes" id="UP000230750">
    <property type="component" value="Unassembled WGS sequence"/>
</dbReference>
<evidence type="ECO:0000313" key="12">
    <source>
        <dbReference type="EMBL" id="PIK41846.1"/>
    </source>
</evidence>
<evidence type="ECO:0000256" key="5">
    <source>
        <dbReference type="ARBA" id="ARBA00022833"/>
    </source>
</evidence>
<evidence type="ECO:0000256" key="6">
    <source>
        <dbReference type="ARBA" id="ARBA00023015"/>
    </source>
</evidence>
<keyword evidence="5" id="KW-0862">Zinc</keyword>
<keyword evidence="2" id="KW-0479">Metal-binding</keyword>
<dbReference type="FunFam" id="3.30.160.60:FF:002571">
    <property type="entry name" value="Protein odd-skipped-related 2"/>
    <property type="match status" value="1"/>
</dbReference>
<dbReference type="SUPFAM" id="SSF57667">
    <property type="entry name" value="beta-beta-alpha zinc fingers"/>
    <property type="match status" value="1"/>
</dbReference>
<gene>
    <name evidence="12" type="ORF">BSL78_21297</name>
</gene>
<evidence type="ECO:0000256" key="3">
    <source>
        <dbReference type="ARBA" id="ARBA00022737"/>
    </source>
</evidence>
<evidence type="ECO:0000256" key="8">
    <source>
        <dbReference type="ARBA" id="ARBA00023242"/>
    </source>
</evidence>
<name>A0A2G8K1H0_STIJA</name>
<feature type="region of interest" description="Disordered" evidence="10">
    <location>
        <begin position="117"/>
        <end position="144"/>
    </location>
</feature>
<keyword evidence="7" id="KW-0804">Transcription</keyword>